<proteinExistence type="predicted"/>
<comment type="caution">
    <text evidence="2">The sequence shown here is derived from an EMBL/GenBank/DDBJ whole genome shotgun (WGS) entry which is preliminary data.</text>
</comment>
<reference evidence="2" key="1">
    <citation type="submission" date="2018-05" db="EMBL/GenBank/DDBJ databases">
        <title>Draft genome of Mucuna pruriens seed.</title>
        <authorList>
            <person name="Nnadi N.E."/>
            <person name="Vos R."/>
            <person name="Hasami M.H."/>
            <person name="Devisetty U.K."/>
            <person name="Aguiy J.C."/>
        </authorList>
    </citation>
    <scope>NUCLEOTIDE SEQUENCE [LARGE SCALE GENOMIC DNA]</scope>
    <source>
        <strain evidence="2">JCA_2017</strain>
    </source>
</reference>
<dbReference type="OrthoDB" id="1936908at2759"/>
<gene>
    <name evidence="2" type="ORF">CR513_27291</name>
</gene>
<evidence type="ECO:0000313" key="2">
    <source>
        <dbReference type="EMBL" id="RDX90809.1"/>
    </source>
</evidence>
<evidence type="ECO:0000256" key="1">
    <source>
        <dbReference type="SAM" id="MobiDB-lite"/>
    </source>
</evidence>
<feature type="non-terminal residue" evidence="2">
    <location>
        <position position="1"/>
    </location>
</feature>
<evidence type="ECO:0000313" key="3">
    <source>
        <dbReference type="Proteomes" id="UP000257109"/>
    </source>
</evidence>
<name>A0A371GJS7_MUCPR</name>
<organism evidence="2 3">
    <name type="scientific">Mucuna pruriens</name>
    <name type="common">Velvet bean</name>
    <name type="synonym">Dolichos pruriens</name>
    <dbReference type="NCBI Taxonomy" id="157652"/>
    <lineage>
        <taxon>Eukaryota</taxon>
        <taxon>Viridiplantae</taxon>
        <taxon>Streptophyta</taxon>
        <taxon>Embryophyta</taxon>
        <taxon>Tracheophyta</taxon>
        <taxon>Spermatophyta</taxon>
        <taxon>Magnoliopsida</taxon>
        <taxon>eudicotyledons</taxon>
        <taxon>Gunneridae</taxon>
        <taxon>Pentapetalae</taxon>
        <taxon>rosids</taxon>
        <taxon>fabids</taxon>
        <taxon>Fabales</taxon>
        <taxon>Fabaceae</taxon>
        <taxon>Papilionoideae</taxon>
        <taxon>50 kb inversion clade</taxon>
        <taxon>NPAAA clade</taxon>
        <taxon>indigoferoid/millettioid clade</taxon>
        <taxon>Phaseoleae</taxon>
        <taxon>Mucuna</taxon>
    </lineage>
</organism>
<sequence>MQTCREEELGCSDRSGAASDPRCSSHLRNRGDGCGGLACSVPKEQSTYVPWGYDPDGAADWIFEVEKIFQAMDFPLVEKVTLAAFMLSGDAGFWW</sequence>
<dbReference type="EMBL" id="QJKJ01005281">
    <property type="protein sequence ID" value="RDX90809.1"/>
    <property type="molecule type" value="Genomic_DNA"/>
</dbReference>
<dbReference type="Proteomes" id="UP000257109">
    <property type="component" value="Unassembled WGS sequence"/>
</dbReference>
<keyword evidence="3" id="KW-1185">Reference proteome</keyword>
<dbReference type="AlphaFoldDB" id="A0A371GJS7"/>
<protein>
    <recommendedName>
        <fullName evidence="4">Retrotransposon gag domain-containing protein</fullName>
    </recommendedName>
</protein>
<accession>A0A371GJS7</accession>
<evidence type="ECO:0008006" key="4">
    <source>
        <dbReference type="Google" id="ProtNLM"/>
    </source>
</evidence>
<feature type="region of interest" description="Disordered" evidence="1">
    <location>
        <begin position="1"/>
        <end position="23"/>
    </location>
</feature>